<dbReference type="EMBL" id="CP051680">
    <property type="protein sequence ID" value="QJD87605.1"/>
    <property type="molecule type" value="Genomic_DNA"/>
</dbReference>
<sequence length="324" mass="37930">MKRPWKKNVFKLSTDLLKKVEELESNELVVGAVKQIPVSEIKQGVYSHIGIEFINDSIQIEDSVLPSKENGRYSKYNKEGRTFVRKDLPKISKTYSAGQVPNFGDWSKGSHEMSWTKLVRQKEHWYEKNININLEKLEENETTLTIKFSLDTQLKKDDPSFEKELLFHINLFMENTGVSNIFSADATNEQYISTLYVKWELLPPGQKNINSNVEQILMRLRSPSEETKQLIIERIEFFESLKPTQYIVGENRFSKYFGAVINDKKVILENVWFGNAIYIFNEDWKELTRLSRTQLLSSNDKNFERVTHTGNWKIKVTNILGMWD</sequence>
<dbReference type="KEGG" id="cheb:HH215_33435"/>
<gene>
    <name evidence="1" type="ORF">HH215_33435</name>
</gene>
<name>A0A7Z2ZQ56_9BACL</name>
<evidence type="ECO:0000313" key="1">
    <source>
        <dbReference type="EMBL" id="QJD87605.1"/>
    </source>
</evidence>
<protein>
    <submittedName>
        <fullName evidence="1">Uncharacterized protein</fullName>
    </submittedName>
</protein>
<keyword evidence="2" id="KW-1185">Reference proteome</keyword>
<organism evidence="1 2">
    <name type="scientific">Cohnella herbarum</name>
    <dbReference type="NCBI Taxonomy" id="2728023"/>
    <lineage>
        <taxon>Bacteria</taxon>
        <taxon>Bacillati</taxon>
        <taxon>Bacillota</taxon>
        <taxon>Bacilli</taxon>
        <taxon>Bacillales</taxon>
        <taxon>Paenibacillaceae</taxon>
        <taxon>Cohnella</taxon>
    </lineage>
</organism>
<accession>A0A7Z2ZQ56</accession>
<proteinExistence type="predicted"/>
<dbReference type="RefSeq" id="WP_169283848.1">
    <property type="nucleotide sequence ID" value="NZ_CP051680.1"/>
</dbReference>
<dbReference type="AlphaFoldDB" id="A0A7Z2ZQ56"/>
<reference evidence="1 2" key="1">
    <citation type="submission" date="2020-04" db="EMBL/GenBank/DDBJ databases">
        <title>Genome sequencing of novel species.</title>
        <authorList>
            <person name="Heo J."/>
            <person name="Kim S.-J."/>
            <person name="Kim J.-S."/>
            <person name="Hong S.-B."/>
            <person name="Kwon S.-W."/>
        </authorList>
    </citation>
    <scope>NUCLEOTIDE SEQUENCE [LARGE SCALE GENOMIC DNA]</scope>
    <source>
        <strain evidence="1 2">MFER-1</strain>
    </source>
</reference>
<dbReference type="Proteomes" id="UP000502248">
    <property type="component" value="Chromosome"/>
</dbReference>
<evidence type="ECO:0000313" key="2">
    <source>
        <dbReference type="Proteomes" id="UP000502248"/>
    </source>
</evidence>